<proteinExistence type="predicted"/>
<dbReference type="InterPro" id="IPR043743">
    <property type="entry name" value="DUF5688"/>
</dbReference>
<protein>
    <submittedName>
        <fullName evidence="1">Uncharacterized protein</fullName>
    </submittedName>
</protein>
<evidence type="ECO:0000313" key="2">
    <source>
        <dbReference type="Proteomes" id="UP000295500"/>
    </source>
</evidence>
<dbReference type="OrthoDB" id="1655031at2"/>
<name>A0A4V3CRD5_9FIRM</name>
<dbReference type="Pfam" id="PF18941">
    <property type="entry name" value="DUF5688"/>
    <property type="match status" value="1"/>
</dbReference>
<dbReference type="AlphaFoldDB" id="A0A4V3CRD5"/>
<evidence type="ECO:0000313" key="1">
    <source>
        <dbReference type="EMBL" id="TDP56392.1"/>
    </source>
</evidence>
<dbReference type="EMBL" id="SNXO01000015">
    <property type="protein sequence ID" value="TDP56392.1"/>
    <property type="molecule type" value="Genomic_DNA"/>
</dbReference>
<organism evidence="1 2">
    <name type="scientific">Aminicella lysinilytica</name>
    <dbReference type="NCBI Taxonomy" id="433323"/>
    <lineage>
        <taxon>Bacteria</taxon>
        <taxon>Bacillati</taxon>
        <taxon>Bacillota</taxon>
        <taxon>Clostridia</taxon>
        <taxon>Peptostreptococcales</taxon>
        <taxon>Anaerovoracaceae</taxon>
        <taxon>Aminicella</taxon>
    </lineage>
</organism>
<sequence>MDYREFINEIRENILDFMPPEYGTAEVRVDGVMKNNSVMKQGLSIHKDGAVITPKLYLEDFFQSYENGISMEDVCSRIANEYVKHTIDDKTFSAESIMDFEKAKNNITTKVVCAKNNKSLLRDRPSTKLDDLAVVYQVEVGITQIGKCTTPITNEIMRSWGVTVNDIHKTAVDNTERLNPSRLIAMESVIFGTEENFLEEGKPYEQCAMMILTNENKMGGAAVLANPDTLGKVSEVINDSFYILPSSVHEVIVIPKEVAREMGMTPKELGEMVRDVNAQEVSREERLSDHIYEFDKDKKSLETVKESKEKTKDLER</sequence>
<dbReference type="Proteomes" id="UP000295500">
    <property type="component" value="Unassembled WGS sequence"/>
</dbReference>
<keyword evidence="2" id="KW-1185">Reference proteome</keyword>
<gene>
    <name evidence="1" type="ORF">EV211_11514</name>
</gene>
<dbReference type="RefSeq" id="WP_133528361.1">
    <property type="nucleotide sequence ID" value="NZ_SNXO01000015.1"/>
</dbReference>
<comment type="caution">
    <text evidence="1">The sequence shown here is derived from an EMBL/GenBank/DDBJ whole genome shotgun (WGS) entry which is preliminary data.</text>
</comment>
<reference evidence="1 2" key="1">
    <citation type="submission" date="2019-03" db="EMBL/GenBank/DDBJ databases">
        <title>Genomic Encyclopedia of Type Strains, Phase IV (KMG-IV): sequencing the most valuable type-strain genomes for metagenomic binning, comparative biology and taxonomic classification.</title>
        <authorList>
            <person name="Goeker M."/>
        </authorList>
    </citation>
    <scope>NUCLEOTIDE SEQUENCE [LARGE SCALE GENOMIC DNA]</scope>
    <source>
        <strain evidence="1 2">DSM 28287</strain>
    </source>
</reference>
<accession>A0A4V3CRD5</accession>